<dbReference type="KEGG" id="act:ACLA_061630"/>
<organism evidence="1 2">
    <name type="scientific">Aspergillus clavatus (strain ATCC 1007 / CBS 513.65 / DSM 816 / NCTC 3887 / NRRL 1 / QM 1276 / 107)</name>
    <dbReference type="NCBI Taxonomy" id="344612"/>
    <lineage>
        <taxon>Eukaryota</taxon>
        <taxon>Fungi</taxon>
        <taxon>Dikarya</taxon>
        <taxon>Ascomycota</taxon>
        <taxon>Pezizomycotina</taxon>
        <taxon>Eurotiomycetes</taxon>
        <taxon>Eurotiomycetidae</taxon>
        <taxon>Eurotiales</taxon>
        <taxon>Aspergillaceae</taxon>
        <taxon>Aspergillus</taxon>
        <taxon>Aspergillus subgen. Fumigati</taxon>
    </lineage>
</organism>
<name>A1CCE4_ASPCL</name>
<keyword evidence="2" id="KW-1185">Reference proteome</keyword>
<dbReference type="EMBL" id="DS027050">
    <property type="protein sequence ID" value="EAW12201.1"/>
    <property type="molecule type" value="Genomic_DNA"/>
</dbReference>
<dbReference type="Proteomes" id="UP000006701">
    <property type="component" value="Unassembled WGS sequence"/>
</dbReference>
<gene>
    <name evidence="1" type="ORF">ACLA_061630</name>
</gene>
<dbReference type="AlphaFoldDB" id="A1CCE4"/>
<dbReference type="VEuPathDB" id="FungiDB:ACLA_061630"/>
<accession>A1CCE4</accession>
<dbReference type="HOGENOM" id="CLU_058490_4_0_1"/>
<reference evidence="1 2" key="1">
    <citation type="journal article" date="2008" name="PLoS Genet.">
        <title>Genomic islands in the pathogenic filamentous fungus Aspergillus fumigatus.</title>
        <authorList>
            <person name="Fedorova N.D."/>
            <person name="Khaldi N."/>
            <person name="Joardar V.S."/>
            <person name="Maiti R."/>
            <person name="Amedeo P."/>
            <person name="Anderson M.J."/>
            <person name="Crabtree J."/>
            <person name="Silva J.C."/>
            <person name="Badger J.H."/>
            <person name="Albarraq A."/>
            <person name="Angiuoli S."/>
            <person name="Bussey H."/>
            <person name="Bowyer P."/>
            <person name="Cotty P.J."/>
            <person name="Dyer P.S."/>
            <person name="Egan A."/>
            <person name="Galens K."/>
            <person name="Fraser-Liggett C.M."/>
            <person name="Haas B.J."/>
            <person name="Inman J.M."/>
            <person name="Kent R."/>
            <person name="Lemieux S."/>
            <person name="Malavazi I."/>
            <person name="Orvis J."/>
            <person name="Roemer T."/>
            <person name="Ronning C.M."/>
            <person name="Sundaram J.P."/>
            <person name="Sutton G."/>
            <person name="Turner G."/>
            <person name="Venter J.C."/>
            <person name="White O.R."/>
            <person name="Whitty B.R."/>
            <person name="Youngman P."/>
            <person name="Wolfe K.H."/>
            <person name="Goldman G.H."/>
            <person name="Wortman J.R."/>
            <person name="Jiang B."/>
            <person name="Denning D.W."/>
            <person name="Nierman W.C."/>
        </authorList>
    </citation>
    <scope>NUCLEOTIDE SEQUENCE [LARGE SCALE GENOMIC DNA]</scope>
    <source>
        <strain evidence="2">ATCC 1007 / CBS 513.65 / DSM 816 / NCTC 3887 / NRRL 1</strain>
    </source>
</reference>
<proteinExistence type="predicted"/>
<dbReference type="RefSeq" id="XP_001273627.1">
    <property type="nucleotide sequence ID" value="XM_001273626.1"/>
</dbReference>
<protein>
    <submittedName>
        <fullName evidence="1">Uncharacterized protein</fullName>
    </submittedName>
</protein>
<dbReference type="STRING" id="344612.A1CCE4"/>
<dbReference type="OrthoDB" id="76567at2759"/>
<dbReference type="GeneID" id="4705860"/>
<evidence type="ECO:0000313" key="1">
    <source>
        <dbReference type="EMBL" id="EAW12201.1"/>
    </source>
</evidence>
<dbReference type="OMA" id="TFEKWQL"/>
<sequence>MSAPAQSSPAEPSGIMSGLKNYITHPFTSMDSLIPDAHNVLDCLNQHEDSGNQFILILNLPKPTLVLLDEDKNALDGVEFRFMFEGTTGFIKIVPSYTHNAITRRLALAITYGTVRAGAPDWDFEWAQRTTFSPTVAGNKGKWFENSRGAVRYVLTLSVQRAQWCILLEKWQLSPPGQQVDATMASGIQQMTVPPMPPLGFQQPAAQCPFAAQRVTITPSTASGSTPLYLQFQALFDRVPTPAESDVQIGVQNLVNVAKNL</sequence>
<evidence type="ECO:0000313" key="2">
    <source>
        <dbReference type="Proteomes" id="UP000006701"/>
    </source>
</evidence>